<dbReference type="InterPro" id="IPR005121">
    <property type="entry name" value="Fdx_antiC-bd"/>
</dbReference>
<dbReference type="Pfam" id="PF03483">
    <property type="entry name" value="B3_4"/>
    <property type="match status" value="1"/>
</dbReference>
<dbReference type="SMART" id="SM00874">
    <property type="entry name" value="B5"/>
    <property type="match status" value="1"/>
</dbReference>
<protein>
    <recommendedName>
        <fullName evidence="12">Phenylalanine--tRNA ligase beta subunit</fullName>
        <ecNumber evidence="12">6.1.1.20</ecNumber>
    </recommendedName>
    <alternativeName>
        <fullName evidence="12">Phenylalanyl-tRNA synthetase beta subunit</fullName>
        <shortName evidence="12">PheRS</shortName>
    </alternativeName>
</protein>
<evidence type="ECO:0000256" key="7">
    <source>
        <dbReference type="ARBA" id="ARBA00022840"/>
    </source>
</evidence>
<comment type="cofactor">
    <cofactor evidence="12">
        <name>Mg(2+)</name>
        <dbReference type="ChEBI" id="CHEBI:18420"/>
    </cofactor>
    <text evidence="12">Binds 2 magnesium ions per tetramer.</text>
</comment>
<dbReference type="GO" id="GO:0000287">
    <property type="term" value="F:magnesium ion binding"/>
    <property type="evidence" value="ECO:0007669"/>
    <property type="project" value="UniProtKB-UniRule"/>
</dbReference>
<dbReference type="Pfam" id="PF17759">
    <property type="entry name" value="tRNA_synthFbeta"/>
    <property type="match status" value="1"/>
</dbReference>
<dbReference type="GO" id="GO:0009328">
    <property type="term" value="C:phenylalanine-tRNA ligase complex"/>
    <property type="evidence" value="ECO:0007669"/>
    <property type="project" value="TreeGrafter"/>
</dbReference>
<dbReference type="SUPFAM" id="SSF46955">
    <property type="entry name" value="Putative DNA-binding domain"/>
    <property type="match status" value="2"/>
</dbReference>
<keyword evidence="10 12" id="KW-0030">Aminoacyl-tRNA synthetase</keyword>
<dbReference type="PROSITE" id="PS51483">
    <property type="entry name" value="B5"/>
    <property type="match status" value="1"/>
</dbReference>
<dbReference type="InterPro" id="IPR005147">
    <property type="entry name" value="tRNA_synthase_B5-dom"/>
</dbReference>
<dbReference type="Proteomes" id="UP000485562">
    <property type="component" value="Unassembled WGS sequence"/>
</dbReference>
<evidence type="ECO:0000259" key="13">
    <source>
        <dbReference type="PROSITE" id="PS51447"/>
    </source>
</evidence>
<dbReference type="InterPro" id="IPR004532">
    <property type="entry name" value="Phe-tRNA-ligase_IIc_bsu_bact"/>
</dbReference>
<dbReference type="SMART" id="SM00896">
    <property type="entry name" value="FDX-ACB"/>
    <property type="match status" value="1"/>
</dbReference>
<dbReference type="InterPro" id="IPR045864">
    <property type="entry name" value="aa-tRNA-synth_II/BPL/LPL"/>
</dbReference>
<comment type="similarity">
    <text evidence="1 12">Belongs to the phenylalanyl-tRNA synthetase beta subunit family. Type 1 subfamily.</text>
</comment>
<dbReference type="GO" id="GO:0005524">
    <property type="term" value="F:ATP binding"/>
    <property type="evidence" value="ECO:0007669"/>
    <property type="project" value="UniProtKB-UniRule"/>
</dbReference>
<dbReference type="Pfam" id="PF03484">
    <property type="entry name" value="B5"/>
    <property type="match status" value="1"/>
</dbReference>
<dbReference type="InterPro" id="IPR036690">
    <property type="entry name" value="Fdx_antiC-bd_sf"/>
</dbReference>
<feature type="binding site" evidence="12">
    <location>
        <position position="335"/>
    </location>
    <ligand>
        <name>Mg(2+)</name>
        <dbReference type="ChEBI" id="CHEBI:18420"/>
        <note>shared with alpha subunit</note>
    </ligand>
</feature>
<evidence type="ECO:0000259" key="14">
    <source>
        <dbReference type="PROSITE" id="PS51483"/>
    </source>
</evidence>
<dbReference type="FunFam" id="3.50.40.10:FF:000001">
    <property type="entry name" value="Phenylalanine--tRNA ligase beta subunit"/>
    <property type="match status" value="1"/>
</dbReference>
<feature type="binding site" evidence="12">
    <location>
        <position position="341"/>
    </location>
    <ligand>
        <name>Mg(2+)</name>
        <dbReference type="ChEBI" id="CHEBI:18420"/>
        <note>shared with alpha subunit</note>
    </ligand>
</feature>
<feature type="domain" description="B5" evidence="14">
    <location>
        <begin position="282"/>
        <end position="357"/>
    </location>
</feature>
<accession>A0A1V6C5N3</accession>
<dbReference type="Gene3D" id="3.30.70.380">
    <property type="entry name" value="Ferrodoxin-fold anticodon-binding domain"/>
    <property type="match status" value="1"/>
</dbReference>
<dbReference type="AlphaFoldDB" id="A0A1V6C5N3"/>
<dbReference type="InterPro" id="IPR020825">
    <property type="entry name" value="Phe-tRNA_synthase-like_B3/B4"/>
</dbReference>
<comment type="catalytic activity">
    <reaction evidence="11 12">
        <text>tRNA(Phe) + L-phenylalanine + ATP = L-phenylalanyl-tRNA(Phe) + AMP + diphosphate + H(+)</text>
        <dbReference type="Rhea" id="RHEA:19413"/>
        <dbReference type="Rhea" id="RHEA-COMP:9668"/>
        <dbReference type="Rhea" id="RHEA-COMP:9699"/>
        <dbReference type="ChEBI" id="CHEBI:15378"/>
        <dbReference type="ChEBI" id="CHEBI:30616"/>
        <dbReference type="ChEBI" id="CHEBI:33019"/>
        <dbReference type="ChEBI" id="CHEBI:58095"/>
        <dbReference type="ChEBI" id="CHEBI:78442"/>
        <dbReference type="ChEBI" id="CHEBI:78531"/>
        <dbReference type="ChEBI" id="CHEBI:456215"/>
        <dbReference type="EC" id="6.1.1.20"/>
    </reaction>
</comment>
<evidence type="ECO:0000256" key="2">
    <source>
        <dbReference type="ARBA" id="ARBA00011209"/>
    </source>
</evidence>
<keyword evidence="4 12" id="KW-0436">Ligase</keyword>
<keyword evidence="7 12" id="KW-0067">ATP-binding</keyword>
<feature type="binding site" evidence="12">
    <location>
        <position position="345"/>
    </location>
    <ligand>
        <name>Mg(2+)</name>
        <dbReference type="ChEBI" id="CHEBI:18420"/>
        <note>shared with alpha subunit</note>
    </ligand>
</feature>
<evidence type="ECO:0000256" key="11">
    <source>
        <dbReference type="ARBA" id="ARBA00049255"/>
    </source>
</evidence>
<evidence type="ECO:0000256" key="9">
    <source>
        <dbReference type="ARBA" id="ARBA00022917"/>
    </source>
</evidence>
<feature type="binding site" evidence="12">
    <location>
        <position position="344"/>
    </location>
    <ligand>
        <name>Mg(2+)</name>
        <dbReference type="ChEBI" id="CHEBI:18420"/>
        <note>shared with alpha subunit</note>
    </ligand>
</feature>
<dbReference type="NCBIfam" id="TIGR00472">
    <property type="entry name" value="pheT_bact"/>
    <property type="match status" value="1"/>
</dbReference>
<reference evidence="15" key="1">
    <citation type="submission" date="2017-02" db="EMBL/GenBank/DDBJ databases">
        <title>Delving into the versatile metabolic prowess of the omnipresent phylum Bacteroidetes.</title>
        <authorList>
            <person name="Nobu M.K."/>
            <person name="Mei R."/>
            <person name="Narihiro T."/>
            <person name="Kuroda K."/>
            <person name="Liu W.-T."/>
        </authorList>
    </citation>
    <scope>NUCLEOTIDE SEQUENCE</scope>
    <source>
        <strain evidence="15">ADurb.Bin131</strain>
    </source>
</reference>
<evidence type="ECO:0000256" key="3">
    <source>
        <dbReference type="ARBA" id="ARBA00022490"/>
    </source>
</evidence>
<proteinExistence type="inferred from homology"/>
<evidence type="ECO:0000256" key="6">
    <source>
        <dbReference type="ARBA" id="ARBA00022741"/>
    </source>
</evidence>
<dbReference type="EMBL" id="MWDQ01000138">
    <property type="protein sequence ID" value="OQB72196.1"/>
    <property type="molecule type" value="Genomic_DNA"/>
</dbReference>
<dbReference type="Gene3D" id="3.50.40.10">
    <property type="entry name" value="Phenylalanyl-trna Synthetase, Chain B, domain 3"/>
    <property type="match status" value="1"/>
</dbReference>
<evidence type="ECO:0000256" key="4">
    <source>
        <dbReference type="ARBA" id="ARBA00022598"/>
    </source>
</evidence>
<evidence type="ECO:0000256" key="8">
    <source>
        <dbReference type="ARBA" id="ARBA00022842"/>
    </source>
</evidence>
<dbReference type="SUPFAM" id="SSF56037">
    <property type="entry name" value="PheT/TilS domain"/>
    <property type="match status" value="1"/>
</dbReference>
<comment type="caution">
    <text evidence="15">The sequence shown here is derived from an EMBL/GenBank/DDBJ whole genome shotgun (WGS) entry which is preliminary data.</text>
</comment>
<comment type="subcellular location">
    <subcellularLocation>
        <location evidence="12">Cytoplasm</location>
    </subcellularLocation>
</comment>
<dbReference type="EC" id="6.1.1.20" evidence="12"/>
<dbReference type="PANTHER" id="PTHR10947:SF0">
    <property type="entry name" value="PHENYLALANINE--TRNA LIGASE BETA SUBUNIT"/>
    <property type="match status" value="1"/>
</dbReference>
<name>A0A1V6C5N3_UNCT6</name>
<feature type="domain" description="FDX-ACB" evidence="13">
    <location>
        <begin position="563"/>
        <end position="655"/>
    </location>
</feature>
<gene>
    <name evidence="12 15" type="primary">pheT</name>
    <name evidence="15" type="ORF">BWX89_01440</name>
</gene>
<evidence type="ECO:0000256" key="12">
    <source>
        <dbReference type="HAMAP-Rule" id="MF_00283"/>
    </source>
</evidence>
<keyword evidence="6 12" id="KW-0547">Nucleotide-binding</keyword>
<evidence type="ECO:0000256" key="5">
    <source>
        <dbReference type="ARBA" id="ARBA00022723"/>
    </source>
</evidence>
<evidence type="ECO:0000313" key="15">
    <source>
        <dbReference type="EMBL" id="OQB72196.1"/>
    </source>
</evidence>
<dbReference type="GO" id="GO:0006432">
    <property type="term" value="P:phenylalanyl-tRNA aminoacylation"/>
    <property type="evidence" value="ECO:0007669"/>
    <property type="project" value="UniProtKB-UniRule"/>
</dbReference>
<dbReference type="GO" id="GO:0004826">
    <property type="term" value="F:phenylalanine-tRNA ligase activity"/>
    <property type="evidence" value="ECO:0007669"/>
    <property type="project" value="UniProtKB-UniRule"/>
</dbReference>
<dbReference type="SMART" id="SM00873">
    <property type="entry name" value="B3_4"/>
    <property type="match status" value="1"/>
</dbReference>
<evidence type="ECO:0000256" key="1">
    <source>
        <dbReference type="ARBA" id="ARBA00008653"/>
    </source>
</evidence>
<dbReference type="Gene3D" id="3.30.56.10">
    <property type="match status" value="2"/>
</dbReference>
<sequence length="656" mass="74930">MKYSLNMLGEYVNGKWSEDQVEHWLQMLGLNPLFTRKNNDVFIELEIPSNRGDLLSALGIIRALTPYMEIEPKYPDIDLQEKSARKLSVEIESPDDCFFYAGRVIESVSIGPSPEWLRERVESAGFRSVNNVVDITNLVFWEFGQPLHAFDIDLLKEKIIVRRAREGEEIITLDGTKRNLCNDVLVISDSEKPVALAGIMGGINSEVGPNTKNLFIESAFFNPVRVRRGAKYLGMCTDASARFEKGITPSLIVPALDRCCWLINKLCGGSTGPVCVVGDIRAEKRVIRLSMEKISNYLGCEIQKDFVITTLERLGCCVERQDDIMEITIPDSRNDIEIDADIIEEIAKYWGYDRIPESMPLVCSPTMSSYEYSRLDALKDVFIRLGFSEVINLGLGSEFQYEDTNSKSIEIINPLSRNYAFLRCSMIQGLLQNIQDNSNRKVDMLSIFEIGSIYKKTSSGFDEKPSAGIAVMNTYNLYYFKGIIEYILRKIGYGITSQRIVRKEYGRVIEFLQKEDTVGRILIPCDDILKKYDVEKQEIFLAEIMLQDFVLNGFSEIRYKEPPRAMPIRRDLSLIVPNSVDWRKVEEMLLKSIPELEKIEIFDIYIGRNIPAQSTGVAIRMFFPNPESSITKQDIEHIIANIIEIMQKHFSITLRQ</sequence>
<dbReference type="HAMAP" id="MF_00283">
    <property type="entry name" value="Phe_tRNA_synth_beta1"/>
    <property type="match status" value="1"/>
</dbReference>
<dbReference type="PANTHER" id="PTHR10947">
    <property type="entry name" value="PHENYLALANYL-TRNA SYNTHETASE BETA CHAIN AND LEUCINE-RICH REPEAT-CONTAINING PROTEIN 47"/>
    <property type="match status" value="1"/>
</dbReference>
<dbReference type="InterPro" id="IPR009061">
    <property type="entry name" value="DNA-bd_dom_put_sf"/>
</dbReference>
<keyword evidence="9 12" id="KW-0648">Protein biosynthesis</keyword>
<evidence type="ECO:0000256" key="10">
    <source>
        <dbReference type="ARBA" id="ARBA00023146"/>
    </source>
</evidence>
<keyword evidence="5 12" id="KW-0479">Metal-binding</keyword>
<dbReference type="InterPro" id="IPR005146">
    <property type="entry name" value="B3/B4_tRNA-bd"/>
</dbReference>
<dbReference type="PROSITE" id="PS51447">
    <property type="entry name" value="FDX_ACB"/>
    <property type="match status" value="1"/>
</dbReference>
<dbReference type="GO" id="GO:0003723">
    <property type="term" value="F:RNA binding"/>
    <property type="evidence" value="ECO:0007669"/>
    <property type="project" value="InterPro"/>
</dbReference>
<dbReference type="InterPro" id="IPR041616">
    <property type="entry name" value="PheRS_beta_core"/>
</dbReference>
<keyword evidence="8 12" id="KW-0460">Magnesium</keyword>
<dbReference type="Pfam" id="PF03147">
    <property type="entry name" value="FDX-ACB"/>
    <property type="match status" value="1"/>
</dbReference>
<dbReference type="SUPFAM" id="SSF54991">
    <property type="entry name" value="Anticodon-binding domain of PheRS"/>
    <property type="match status" value="1"/>
</dbReference>
<dbReference type="InterPro" id="IPR045060">
    <property type="entry name" value="Phe-tRNA-ligase_IIc_bsu"/>
</dbReference>
<organism evidence="15">
    <name type="scientific">candidate division TA06 bacterium ADurb.Bin131</name>
    <dbReference type="NCBI Taxonomy" id="1852827"/>
    <lineage>
        <taxon>Bacteria</taxon>
        <taxon>Bacteria division TA06</taxon>
    </lineage>
</organism>
<comment type="subunit">
    <text evidence="2 12">Tetramer of two alpha and two beta subunits.</text>
</comment>
<keyword evidence="3 12" id="KW-0963">Cytoplasm</keyword>
<dbReference type="SUPFAM" id="SSF55681">
    <property type="entry name" value="Class II aaRS and biotin synthetases"/>
    <property type="match status" value="1"/>
</dbReference>
<dbReference type="Gene3D" id="3.30.930.10">
    <property type="entry name" value="Bira Bifunctional Protein, Domain 2"/>
    <property type="match status" value="1"/>
</dbReference>